<dbReference type="RefSeq" id="WP_344822645.1">
    <property type="nucleotide sequence ID" value="NZ_BAABEZ010000004.1"/>
</dbReference>
<sequence length="241" mass="27969">MTKEQLSSILFIDIETAPVVPDFESLSENMKKLWIAKSQWFRMKETENAAPARVFDEKAGIFSEFSKIICISIGSLNALENEWVLRLKSFTDEPEKTLLNNFFSIISRYAQRQKKLLFCGHNIKEFDLPFICRRSIINGIPLPESLQLQNRKPWDHPHTDTMELWRFGDIKHFTSLALLAEVLGIPSPKQDMDGSMVGKVFWEEKNISRIADYCMQDVITAARVYLHLTGMNDFHFRVDYA</sequence>
<dbReference type="Pfam" id="PF10108">
    <property type="entry name" value="DNA_pol_B_exo2"/>
    <property type="match status" value="1"/>
</dbReference>
<protein>
    <submittedName>
        <fullName evidence="2">3'-5' exonuclease</fullName>
    </submittedName>
</protein>
<dbReference type="EMBL" id="BAABEZ010000004">
    <property type="protein sequence ID" value="GAA4450510.1"/>
    <property type="molecule type" value="Genomic_DNA"/>
</dbReference>
<keyword evidence="2" id="KW-0378">Hydrolase</keyword>
<name>A0ABP8MHE9_9BACT</name>
<keyword evidence="3" id="KW-1185">Reference proteome</keyword>
<dbReference type="Gene3D" id="3.30.420.10">
    <property type="entry name" value="Ribonuclease H-like superfamily/Ribonuclease H"/>
    <property type="match status" value="1"/>
</dbReference>
<gene>
    <name evidence="2" type="ORF">GCM10023092_06480</name>
</gene>
<dbReference type="CDD" id="cd05782">
    <property type="entry name" value="DNA_polB_like1_exo"/>
    <property type="match status" value="1"/>
</dbReference>
<evidence type="ECO:0000259" key="1">
    <source>
        <dbReference type="Pfam" id="PF10108"/>
    </source>
</evidence>
<dbReference type="InterPro" id="IPR036397">
    <property type="entry name" value="RNaseH_sf"/>
</dbReference>
<evidence type="ECO:0000313" key="2">
    <source>
        <dbReference type="EMBL" id="GAA4450510.1"/>
    </source>
</evidence>
<dbReference type="SUPFAM" id="SSF53098">
    <property type="entry name" value="Ribonuclease H-like"/>
    <property type="match status" value="1"/>
</dbReference>
<keyword evidence="2" id="KW-0269">Exonuclease</keyword>
<proteinExistence type="predicted"/>
<evidence type="ECO:0000313" key="3">
    <source>
        <dbReference type="Proteomes" id="UP001501410"/>
    </source>
</evidence>
<comment type="caution">
    <text evidence="2">The sequence shown here is derived from an EMBL/GenBank/DDBJ whole genome shotgun (WGS) entry which is preliminary data.</text>
</comment>
<dbReference type="Proteomes" id="UP001501410">
    <property type="component" value="Unassembled WGS sequence"/>
</dbReference>
<accession>A0ABP8MHE9</accession>
<dbReference type="InterPro" id="IPR019288">
    <property type="entry name" value="3'-5'_exonuclease_PolB-like"/>
</dbReference>
<feature type="domain" description="Predicted 3'-5' exonuclease PolB-like" evidence="1">
    <location>
        <begin position="64"/>
        <end position="232"/>
    </location>
</feature>
<keyword evidence="2" id="KW-0540">Nuclease</keyword>
<dbReference type="GO" id="GO:0004527">
    <property type="term" value="F:exonuclease activity"/>
    <property type="evidence" value="ECO:0007669"/>
    <property type="project" value="UniProtKB-KW"/>
</dbReference>
<dbReference type="InterPro" id="IPR012337">
    <property type="entry name" value="RNaseH-like_sf"/>
</dbReference>
<reference evidence="3" key="1">
    <citation type="journal article" date="2019" name="Int. J. Syst. Evol. Microbiol.">
        <title>The Global Catalogue of Microorganisms (GCM) 10K type strain sequencing project: providing services to taxonomists for standard genome sequencing and annotation.</title>
        <authorList>
            <consortium name="The Broad Institute Genomics Platform"/>
            <consortium name="The Broad Institute Genome Sequencing Center for Infectious Disease"/>
            <person name="Wu L."/>
            <person name="Ma J."/>
        </authorList>
    </citation>
    <scope>NUCLEOTIDE SEQUENCE [LARGE SCALE GENOMIC DNA]</scope>
    <source>
        <strain evidence="3">JCM 31921</strain>
    </source>
</reference>
<organism evidence="2 3">
    <name type="scientific">Rurimicrobium arvi</name>
    <dbReference type="NCBI Taxonomy" id="2049916"/>
    <lineage>
        <taxon>Bacteria</taxon>
        <taxon>Pseudomonadati</taxon>
        <taxon>Bacteroidota</taxon>
        <taxon>Chitinophagia</taxon>
        <taxon>Chitinophagales</taxon>
        <taxon>Chitinophagaceae</taxon>
        <taxon>Rurimicrobium</taxon>
    </lineage>
</organism>